<feature type="domain" description="SHOCT-like" evidence="1">
    <location>
        <begin position="6"/>
        <end position="49"/>
    </location>
</feature>
<accession>C0VZG4</accession>
<evidence type="ECO:0000313" key="3">
    <source>
        <dbReference type="Proteomes" id="UP000010301"/>
    </source>
</evidence>
<reference evidence="2 3" key="1">
    <citation type="submission" date="2009-01" db="EMBL/GenBank/DDBJ databases">
        <authorList>
            <person name="Qin X."/>
            <person name="Bachman B."/>
            <person name="Battles P."/>
            <person name="Bell A."/>
            <person name="Bess C."/>
            <person name="Bickham C."/>
            <person name="Chaboub L."/>
            <person name="Chen D."/>
            <person name="Coyle M."/>
            <person name="Deiros D.R."/>
            <person name="Dinh H."/>
            <person name="Forbes L."/>
            <person name="Fowler G."/>
            <person name="Francisco L."/>
            <person name="Fu Q."/>
            <person name="Gubbala S."/>
            <person name="Hale W."/>
            <person name="Han Y."/>
            <person name="Hemphill L."/>
            <person name="Highlander S.K."/>
            <person name="Hirani K."/>
            <person name="Hogues M."/>
            <person name="Jackson L."/>
            <person name="Jakkamsetti A."/>
            <person name="Javaid M."/>
            <person name="Jiang H."/>
            <person name="Korchina V."/>
            <person name="Kovar C."/>
            <person name="Lara F."/>
            <person name="Lee S."/>
            <person name="Mata R."/>
            <person name="Mathew T."/>
            <person name="Moen C."/>
            <person name="Morales K."/>
            <person name="Munidasa M."/>
            <person name="Nazareth L."/>
            <person name="Ngo R."/>
            <person name="Nguyen L."/>
            <person name="Okwuonu G."/>
            <person name="Ongeri F."/>
            <person name="Patil S."/>
            <person name="Petrosino J."/>
            <person name="Pham C."/>
            <person name="Pham P."/>
            <person name="Pu L.-L."/>
            <person name="Puazo M."/>
            <person name="Raj R."/>
            <person name="Reid J."/>
            <person name="Rouhana J."/>
            <person name="Saada N."/>
            <person name="Shang Y."/>
            <person name="Simmons D."/>
            <person name="Thornton R."/>
            <person name="Warren J."/>
            <person name="Weissenberger G."/>
            <person name="Zhang J."/>
            <person name="Zhang L."/>
            <person name="Zhou C."/>
            <person name="Zhu D."/>
            <person name="Muzny D."/>
            <person name="Worley K."/>
            <person name="Gibbs R."/>
        </authorList>
    </citation>
    <scope>NUCLEOTIDE SEQUENCE [LARGE SCALE GENOMIC DNA]</scope>
    <source>
        <strain evidence="2 3">DSM 15436</strain>
    </source>
</reference>
<dbReference type="EMBL" id="ACFG01000006">
    <property type="protein sequence ID" value="EEH64265.1"/>
    <property type="molecule type" value="Genomic_DNA"/>
</dbReference>
<organism evidence="2 3">
    <name type="scientific">Gleimia coleocanis DSM 15436</name>
    <dbReference type="NCBI Taxonomy" id="525245"/>
    <lineage>
        <taxon>Bacteria</taxon>
        <taxon>Bacillati</taxon>
        <taxon>Actinomycetota</taxon>
        <taxon>Actinomycetes</taxon>
        <taxon>Actinomycetales</taxon>
        <taxon>Actinomycetaceae</taxon>
        <taxon>Gleimia</taxon>
    </lineage>
</organism>
<dbReference type="AlphaFoldDB" id="C0VZG4"/>
<evidence type="ECO:0000313" key="2">
    <source>
        <dbReference type="EMBL" id="EEH64265.1"/>
    </source>
</evidence>
<dbReference type="Pfam" id="PF20612">
    <property type="entry name" value="SHOCT_2"/>
    <property type="match status" value="1"/>
</dbReference>
<proteinExistence type="predicted"/>
<sequence length="55" mass="6195">MTLINTEARTRATLNIARQLLTQGHITQDEYQAVERRLVAKYSAKISGLNLPKPT</sequence>
<protein>
    <recommendedName>
        <fullName evidence="1">SHOCT-like domain-containing protein</fullName>
    </recommendedName>
</protein>
<keyword evidence="3" id="KW-1185">Reference proteome</keyword>
<comment type="caution">
    <text evidence="2">The sequence shown here is derived from an EMBL/GenBank/DDBJ whole genome shotgun (WGS) entry which is preliminary data.</text>
</comment>
<dbReference type="Proteomes" id="UP000010301">
    <property type="component" value="Unassembled WGS sequence"/>
</dbReference>
<dbReference type="HOGENOM" id="CLU_3021387_0_0_11"/>
<gene>
    <name evidence="2" type="ORF">HMPREF0044_0554</name>
</gene>
<dbReference type="STRING" id="525245.HMPREF0044_0554"/>
<dbReference type="InterPro" id="IPR046749">
    <property type="entry name" value="SHOCT_2"/>
</dbReference>
<name>C0VZG4_9ACTO</name>
<evidence type="ECO:0000259" key="1">
    <source>
        <dbReference type="Pfam" id="PF20612"/>
    </source>
</evidence>
<dbReference type="RefSeq" id="WP_006547551.1">
    <property type="nucleotide sequence ID" value="NZ_DS999546.1"/>
</dbReference>